<keyword evidence="1" id="KW-0472">Membrane</keyword>
<evidence type="ECO:0000256" key="1">
    <source>
        <dbReference type="SAM" id="Phobius"/>
    </source>
</evidence>
<keyword evidence="3" id="KW-1185">Reference proteome</keyword>
<sequence length="106" mass="11675">MSVVPISVPDHFVTIIVSVTASTVTTTITASNTNSIEATTTNVPQYFQDTNVQETLGGLLFFLITISITACIIYNRNKAYRNKLVKHDLDKENEDIAKAVRNISTI</sequence>
<name>A0A8H3WWR1_GIGMA</name>
<dbReference type="EMBL" id="WTPW01002905">
    <property type="protein sequence ID" value="KAF0360949.1"/>
    <property type="molecule type" value="Genomic_DNA"/>
</dbReference>
<gene>
    <name evidence="2" type="ORF">F8M41_014240</name>
</gene>
<evidence type="ECO:0000313" key="3">
    <source>
        <dbReference type="Proteomes" id="UP000439903"/>
    </source>
</evidence>
<keyword evidence="1" id="KW-0812">Transmembrane</keyword>
<dbReference type="Proteomes" id="UP000439903">
    <property type="component" value="Unassembled WGS sequence"/>
</dbReference>
<accession>A0A8H3WWR1</accession>
<protein>
    <submittedName>
        <fullName evidence="2">Uncharacterized protein</fullName>
    </submittedName>
</protein>
<keyword evidence="1" id="KW-1133">Transmembrane helix</keyword>
<reference evidence="2 3" key="1">
    <citation type="journal article" date="2019" name="Environ. Microbiol.">
        <title>At the nexus of three kingdoms: the genome of the mycorrhizal fungus Gigaspora margarita provides insights into plant, endobacterial and fungal interactions.</title>
        <authorList>
            <person name="Venice F."/>
            <person name="Ghignone S."/>
            <person name="Salvioli di Fossalunga A."/>
            <person name="Amselem J."/>
            <person name="Novero M."/>
            <person name="Xianan X."/>
            <person name="Sedzielewska Toro K."/>
            <person name="Morin E."/>
            <person name="Lipzen A."/>
            <person name="Grigoriev I.V."/>
            <person name="Henrissat B."/>
            <person name="Martin F.M."/>
            <person name="Bonfante P."/>
        </authorList>
    </citation>
    <scope>NUCLEOTIDE SEQUENCE [LARGE SCALE GENOMIC DNA]</scope>
    <source>
        <strain evidence="2 3">BEG34</strain>
    </source>
</reference>
<proteinExistence type="predicted"/>
<evidence type="ECO:0000313" key="2">
    <source>
        <dbReference type="EMBL" id="KAF0360949.1"/>
    </source>
</evidence>
<comment type="caution">
    <text evidence="2">The sequence shown here is derived from an EMBL/GenBank/DDBJ whole genome shotgun (WGS) entry which is preliminary data.</text>
</comment>
<feature type="transmembrane region" description="Helical" evidence="1">
    <location>
        <begin position="56"/>
        <end position="74"/>
    </location>
</feature>
<organism evidence="2 3">
    <name type="scientific">Gigaspora margarita</name>
    <dbReference type="NCBI Taxonomy" id="4874"/>
    <lineage>
        <taxon>Eukaryota</taxon>
        <taxon>Fungi</taxon>
        <taxon>Fungi incertae sedis</taxon>
        <taxon>Mucoromycota</taxon>
        <taxon>Glomeromycotina</taxon>
        <taxon>Glomeromycetes</taxon>
        <taxon>Diversisporales</taxon>
        <taxon>Gigasporaceae</taxon>
        <taxon>Gigaspora</taxon>
    </lineage>
</organism>
<dbReference type="AlphaFoldDB" id="A0A8H3WWR1"/>